<organism evidence="1 2">
    <name type="scientific">Asanoa hainanensis</name>
    <dbReference type="NCBI Taxonomy" id="560556"/>
    <lineage>
        <taxon>Bacteria</taxon>
        <taxon>Bacillati</taxon>
        <taxon>Actinomycetota</taxon>
        <taxon>Actinomycetes</taxon>
        <taxon>Micromonosporales</taxon>
        <taxon>Micromonosporaceae</taxon>
        <taxon>Asanoa</taxon>
    </lineage>
</organism>
<reference evidence="1 2" key="1">
    <citation type="submission" date="2017-06" db="EMBL/GenBank/DDBJ databases">
        <authorList>
            <person name="Kim H.J."/>
            <person name="Triplett B.A."/>
        </authorList>
    </citation>
    <scope>NUCLEOTIDE SEQUENCE [LARGE SCALE GENOMIC DNA]</scope>
    <source>
        <strain evidence="1 2">CGMCC 4.5593</strain>
    </source>
</reference>
<dbReference type="EMBL" id="FZPH01000007">
    <property type="protein sequence ID" value="SNT49847.1"/>
    <property type="molecule type" value="Genomic_DNA"/>
</dbReference>
<protein>
    <submittedName>
        <fullName evidence="1">Uncharacterized protein</fullName>
    </submittedName>
</protein>
<gene>
    <name evidence="1" type="ORF">SAMN05421812_107255</name>
</gene>
<dbReference type="AlphaFoldDB" id="A0A239N490"/>
<name>A0A239N490_9ACTN</name>
<keyword evidence="2" id="KW-1185">Reference proteome</keyword>
<proteinExistence type="predicted"/>
<evidence type="ECO:0000313" key="2">
    <source>
        <dbReference type="Proteomes" id="UP000198362"/>
    </source>
</evidence>
<evidence type="ECO:0000313" key="1">
    <source>
        <dbReference type="EMBL" id="SNT49847.1"/>
    </source>
</evidence>
<dbReference type="Proteomes" id="UP000198362">
    <property type="component" value="Unassembled WGS sequence"/>
</dbReference>
<accession>A0A239N490</accession>
<sequence length="141" mass="15467">MVGMEVSDSPVNRDLLAYLRANATRGTGGPYEQDGWQLHTHPDLIERLGEIARSDRAVVPLYGYVVLEQRGVAVVAAISMHHLLFRLPTPPDGVEAASPIDPLCDRGWHAVHAWASDLGRLTRLVKEARQHGNTLAARSES</sequence>